<dbReference type="InterPro" id="IPR050913">
    <property type="entry name" value="AP2/ERF_ERF"/>
</dbReference>
<evidence type="ECO:0000256" key="5">
    <source>
        <dbReference type="ARBA" id="ARBA00023242"/>
    </source>
</evidence>
<dbReference type="CDD" id="cd00018">
    <property type="entry name" value="AP2"/>
    <property type="match status" value="1"/>
</dbReference>
<dbReference type="GO" id="GO:0003677">
    <property type="term" value="F:DNA binding"/>
    <property type="evidence" value="ECO:0007669"/>
    <property type="project" value="UniProtKB-KW"/>
</dbReference>
<feature type="region of interest" description="Disordered" evidence="6">
    <location>
        <begin position="114"/>
        <end position="167"/>
    </location>
</feature>
<dbReference type="SUPFAM" id="SSF54171">
    <property type="entry name" value="DNA-binding domain"/>
    <property type="match status" value="1"/>
</dbReference>
<dbReference type="InterPro" id="IPR016177">
    <property type="entry name" value="DNA-bd_dom_sf"/>
</dbReference>
<dbReference type="GO" id="GO:0003700">
    <property type="term" value="F:DNA-binding transcription factor activity"/>
    <property type="evidence" value="ECO:0007669"/>
    <property type="project" value="InterPro"/>
</dbReference>
<dbReference type="PANTHER" id="PTHR31194">
    <property type="entry name" value="SHN SHINE , DNA BINDING / TRANSCRIPTION FACTOR"/>
    <property type="match status" value="1"/>
</dbReference>
<dbReference type="PANTHER" id="PTHR31194:SF202">
    <property type="entry name" value="ETHYLENE-RESPONSIVE TRANSCRIPTION FACTOR ERF070"/>
    <property type="match status" value="1"/>
</dbReference>
<proteinExistence type="predicted"/>
<feature type="compositionally biased region" description="Polar residues" evidence="6">
    <location>
        <begin position="230"/>
        <end position="241"/>
    </location>
</feature>
<keyword evidence="3" id="KW-0238">DNA-binding</keyword>
<dbReference type="PRINTS" id="PR00367">
    <property type="entry name" value="ETHRSPELEMNT"/>
</dbReference>
<dbReference type="InterPro" id="IPR001471">
    <property type="entry name" value="AP2/ERF_dom"/>
</dbReference>
<dbReference type="AlphaFoldDB" id="A0A1D1ZHC4"/>
<organism evidence="8">
    <name type="scientific">Anthurium amnicola</name>
    <dbReference type="NCBI Taxonomy" id="1678845"/>
    <lineage>
        <taxon>Eukaryota</taxon>
        <taxon>Viridiplantae</taxon>
        <taxon>Streptophyta</taxon>
        <taxon>Embryophyta</taxon>
        <taxon>Tracheophyta</taxon>
        <taxon>Spermatophyta</taxon>
        <taxon>Magnoliopsida</taxon>
        <taxon>Liliopsida</taxon>
        <taxon>Araceae</taxon>
        <taxon>Pothoideae</taxon>
        <taxon>Potheae</taxon>
        <taxon>Anthurium</taxon>
    </lineage>
</organism>
<dbReference type="InterPro" id="IPR036955">
    <property type="entry name" value="AP2/ERF_dom_sf"/>
</dbReference>
<keyword evidence="5" id="KW-0539">Nucleus</keyword>
<evidence type="ECO:0000256" key="2">
    <source>
        <dbReference type="ARBA" id="ARBA00023015"/>
    </source>
</evidence>
<keyword evidence="4" id="KW-0804">Transcription</keyword>
<name>A0A1D1ZHC4_9ARAE</name>
<dbReference type="Gene3D" id="3.30.730.10">
    <property type="entry name" value="AP2/ERF domain"/>
    <property type="match status" value="1"/>
</dbReference>
<sequence>MPGPQRQLLNQDKPLLRKGGGCGGYGSKRKPSAMGGHSTSHAPPRLFFKTHQASTTTRVARKIRVLCCDPDATDDSSDEDEEACFGGAGKRRAVGSLTPKKLVLGEIHILPSTPLATASASSTDTSSTVSKKAQRNQKLPKPLRSMSTTAGPKYRGVRQRRWGKWAAEIRDPSKGVRLWLGTYDTAEEAAMAYQRASDRINAEKSRASSSSGSASPTTPSEEDSEAPFLSSPSSVLDVSNTAEAEKPLPPAPKPPVPAGEPASGLLGLPFDDEEAMALPEPGGLDEFGLELMDSFLVDEFGQGLVDDFVGDLGDVDGLDFDLDPEALDWIDI</sequence>
<feature type="compositionally biased region" description="Low complexity" evidence="6">
    <location>
        <begin position="207"/>
        <end position="219"/>
    </location>
</feature>
<keyword evidence="2" id="KW-0805">Transcription regulation</keyword>
<comment type="subcellular location">
    <subcellularLocation>
        <location evidence="1">Nucleus</location>
    </subcellularLocation>
</comment>
<dbReference type="PROSITE" id="PS51032">
    <property type="entry name" value="AP2_ERF"/>
    <property type="match status" value="1"/>
</dbReference>
<evidence type="ECO:0000256" key="6">
    <source>
        <dbReference type="SAM" id="MobiDB-lite"/>
    </source>
</evidence>
<evidence type="ECO:0000259" key="7">
    <source>
        <dbReference type="PROSITE" id="PS51032"/>
    </source>
</evidence>
<evidence type="ECO:0000313" key="8">
    <source>
        <dbReference type="EMBL" id="JAT66400.1"/>
    </source>
</evidence>
<evidence type="ECO:0000256" key="1">
    <source>
        <dbReference type="ARBA" id="ARBA00004123"/>
    </source>
</evidence>
<protein>
    <submittedName>
        <fullName evidence="8">Ethylene-responsive transcription factor ERF118</fullName>
    </submittedName>
</protein>
<evidence type="ECO:0000256" key="4">
    <source>
        <dbReference type="ARBA" id="ARBA00023163"/>
    </source>
</evidence>
<feature type="region of interest" description="Disordered" evidence="6">
    <location>
        <begin position="1"/>
        <end position="46"/>
    </location>
</feature>
<dbReference type="EMBL" id="GDJX01001536">
    <property type="protein sequence ID" value="JAT66400.1"/>
    <property type="molecule type" value="Transcribed_RNA"/>
</dbReference>
<accession>A0A1D1ZHC4</accession>
<feature type="compositionally biased region" description="Pro residues" evidence="6">
    <location>
        <begin position="247"/>
        <end position="258"/>
    </location>
</feature>
<evidence type="ECO:0000256" key="3">
    <source>
        <dbReference type="ARBA" id="ARBA00023125"/>
    </source>
</evidence>
<dbReference type="GO" id="GO:0005634">
    <property type="term" value="C:nucleus"/>
    <property type="evidence" value="ECO:0007669"/>
    <property type="project" value="UniProtKB-SubCell"/>
</dbReference>
<feature type="region of interest" description="Disordered" evidence="6">
    <location>
        <begin position="201"/>
        <end position="268"/>
    </location>
</feature>
<feature type="domain" description="AP2/ERF" evidence="7">
    <location>
        <begin position="153"/>
        <end position="210"/>
    </location>
</feature>
<gene>
    <name evidence="8" type="primary">ERF118</name>
    <name evidence="8" type="ORF">g.91660</name>
</gene>
<dbReference type="Pfam" id="PF00847">
    <property type="entry name" value="AP2"/>
    <property type="match status" value="1"/>
</dbReference>
<feature type="compositionally biased region" description="Low complexity" evidence="6">
    <location>
        <begin position="114"/>
        <end position="130"/>
    </location>
</feature>
<reference evidence="8" key="1">
    <citation type="submission" date="2015-07" db="EMBL/GenBank/DDBJ databases">
        <title>Transcriptome Assembly of Anthurium amnicola.</title>
        <authorList>
            <person name="Suzuki J."/>
        </authorList>
    </citation>
    <scope>NUCLEOTIDE SEQUENCE</scope>
</reference>
<dbReference type="SMART" id="SM00380">
    <property type="entry name" value="AP2"/>
    <property type="match status" value="1"/>
</dbReference>